<dbReference type="InterPro" id="IPR001046">
    <property type="entry name" value="NRAMP_fam"/>
</dbReference>
<evidence type="ECO:0000313" key="9">
    <source>
        <dbReference type="Proteomes" id="UP000247727"/>
    </source>
</evidence>
<sequence>MIQENSMSGRTRATMAAVIGGERRGPLAMLAFVGPAVIASVAYMDPGNYATNIQAGAGYGYALLWVVLVANLIAMLFQALSARLGIVTGRNLAELSRDHLPRPLVFCMWAVSEVAAMATDLAEFLGGAIGLSLLLGIPLMWGMALTAVITYAILLFEAQGFRPMELAIGTMVGIIGLSYLAEVLIAPIDWGQAVGGLTSPSLPDQGALTIAVGIIGATVMPHAIFLHSGLTQNRAILGNDSERRRMVRFSNVEVVIALAGAGLINMAMVMMAASAFHNGHAEVAEIETAYHTLTPLLGGFAAAAFLLSLIASGISSSVVGTMAGQMIMQGFLRVGLPLWLRRAVTMAPAFIVVAMGANATDALVMSQVVLSIALPVPMLALLWLIRKPEVMGDFVPNQTTQAAAAIGAGLVLSLNMVLLLGAFGVEMPFLS</sequence>
<evidence type="ECO:0000256" key="6">
    <source>
        <dbReference type="ARBA" id="ARBA00023136"/>
    </source>
</evidence>
<dbReference type="GO" id="GO:0046872">
    <property type="term" value="F:metal ion binding"/>
    <property type="evidence" value="ECO:0007669"/>
    <property type="project" value="UniProtKB-UniRule"/>
</dbReference>
<dbReference type="EMBL" id="QJTK01000019">
    <property type="protein sequence ID" value="PYF07185.1"/>
    <property type="molecule type" value="Genomic_DNA"/>
</dbReference>
<keyword evidence="4 7" id="KW-0769">Symport</keyword>
<keyword evidence="5 7" id="KW-1133">Transmembrane helix</keyword>
<dbReference type="PRINTS" id="PR00447">
    <property type="entry name" value="NATRESASSCMP"/>
</dbReference>
<evidence type="ECO:0000256" key="4">
    <source>
        <dbReference type="ARBA" id="ARBA00022847"/>
    </source>
</evidence>
<keyword evidence="2 7" id="KW-0813">Transport</keyword>
<feature type="transmembrane region" description="Helical" evidence="7">
    <location>
        <begin position="405"/>
        <end position="425"/>
    </location>
</feature>
<evidence type="ECO:0000256" key="2">
    <source>
        <dbReference type="ARBA" id="ARBA00022448"/>
    </source>
</evidence>
<evidence type="ECO:0000256" key="3">
    <source>
        <dbReference type="ARBA" id="ARBA00022692"/>
    </source>
</evidence>
<evidence type="ECO:0000256" key="1">
    <source>
        <dbReference type="ARBA" id="ARBA00004141"/>
    </source>
</evidence>
<dbReference type="GO" id="GO:0005886">
    <property type="term" value="C:plasma membrane"/>
    <property type="evidence" value="ECO:0007669"/>
    <property type="project" value="UniProtKB-SubCell"/>
</dbReference>
<name>A0A318TYM4_9RHOB</name>
<dbReference type="HAMAP" id="MF_00221">
    <property type="entry name" value="NRAMP"/>
    <property type="match status" value="1"/>
</dbReference>
<dbReference type="GO" id="GO:0034755">
    <property type="term" value="P:iron ion transmembrane transport"/>
    <property type="evidence" value="ECO:0007669"/>
    <property type="project" value="TreeGrafter"/>
</dbReference>
<keyword evidence="9" id="KW-1185">Reference proteome</keyword>
<feature type="transmembrane region" description="Helical" evidence="7">
    <location>
        <begin position="27"/>
        <end position="44"/>
    </location>
</feature>
<dbReference type="AlphaFoldDB" id="A0A318TYM4"/>
<reference evidence="8 9" key="1">
    <citation type="submission" date="2018-06" db="EMBL/GenBank/DDBJ databases">
        <title>Genomic Encyclopedia of Type Strains, Phase III (KMG-III): the genomes of soil and plant-associated and newly described type strains.</title>
        <authorList>
            <person name="Whitman W."/>
        </authorList>
    </citation>
    <scope>NUCLEOTIDE SEQUENCE [LARGE SCALE GENOMIC DNA]</scope>
    <source>
        <strain evidence="8 9">JA737</strain>
    </source>
</reference>
<feature type="transmembrane region" description="Helical" evidence="7">
    <location>
        <begin position="100"/>
        <end position="118"/>
    </location>
</feature>
<gene>
    <name evidence="7" type="primary">mntH</name>
    <name evidence="8" type="ORF">C8J30_11915</name>
</gene>
<accession>A0A318TYM4</accession>
<evidence type="ECO:0000313" key="8">
    <source>
        <dbReference type="EMBL" id="PYF07185.1"/>
    </source>
</evidence>
<proteinExistence type="inferred from homology"/>
<evidence type="ECO:0000256" key="7">
    <source>
        <dbReference type="HAMAP-Rule" id="MF_00221"/>
    </source>
</evidence>
<dbReference type="Proteomes" id="UP000247727">
    <property type="component" value="Unassembled WGS sequence"/>
</dbReference>
<feature type="transmembrane region" description="Helical" evidence="7">
    <location>
        <begin position="251"/>
        <end position="276"/>
    </location>
</feature>
<feature type="transmembrane region" description="Helical" evidence="7">
    <location>
        <begin position="166"/>
        <end position="188"/>
    </location>
</feature>
<comment type="similarity">
    <text evidence="7">Belongs to the NRAMP family.</text>
</comment>
<dbReference type="Pfam" id="PF01566">
    <property type="entry name" value="Nramp"/>
    <property type="match status" value="1"/>
</dbReference>
<dbReference type="GO" id="GO:0005384">
    <property type="term" value="F:manganese ion transmembrane transporter activity"/>
    <property type="evidence" value="ECO:0007669"/>
    <property type="project" value="TreeGrafter"/>
</dbReference>
<feature type="transmembrane region" description="Helical" evidence="7">
    <location>
        <begin position="339"/>
        <end position="357"/>
    </location>
</feature>
<dbReference type="GO" id="GO:0015086">
    <property type="term" value="F:cadmium ion transmembrane transporter activity"/>
    <property type="evidence" value="ECO:0007669"/>
    <property type="project" value="TreeGrafter"/>
</dbReference>
<dbReference type="OrthoDB" id="9787548at2"/>
<dbReference type="NCBIfam" id="NF037982">
    <property type="entry name" value="Nramp_1"/>
    <property type="match status" value="1"/>
</dbReference>
<evidence type="ECO:0000256" key="5">
    <source>
        <dbReference type="ARBA" id="ARBA00022989"/>
    </source>
</evidence>
<dbReference type="GO" id="GO:0015293">
    <property type="term" value="F:symporter activity"/>
    <property type="evidence" value="ECO:0007669"/>
    <property type="project" value="UniProtKB-UniRule"/>
</dbReference>
<organism evidence="8 9">
    <name type="scientific">Rhodobacter viridis</name>
    <dbReference type="NCBI Taxonomy" id="1054202"/>
    <lineage>
        <taxon>Bacteria</taxon>
        <taxon>Pseudomonadati</taxon>
        <taxon>Pseudomonadota</taxon>
        <taxon>Alphaproteobacteria</taxon>
        <taxon>Rhodobacterales</taxon>
        <taxon>Rhodobacter group</taxon>
        <taxon>Rhodobacter</taxon>
    </lineage>
</organism>
<comment type="caution">
    <text evidence="8">The sequence shown here is derived from an EMBL/GenBank/DDBJ whole genome shotgun (WGS) entry which is preliminary data.</text>
</comment>
<dbReference type="NCBIfam" id="NF001923">
    <property type="entry name" value="PRK00701.1"/>
    <property type="match status" value="1"/>
</dbReference>
<dbReference type="PANTHER" id="PTHR11706">
    <property type="entry name" value="SOLUTE CARRIER PROTEIN FAMILY 11 MEMBER"/>
    <property type="match status" value="1"/>
</dbReference>
<dbReference type="PANTHER" id="PTHR11706:SF33">
    <property type="entry name" value="NATURAL RESISTANCE-ASSOCIATED MACROPHAGE PROTEIN 2"/>
    <property type="match status" value="1"/>
</dbReference>
<feature type="transmembrane region" description="Helical" evidence="7">
    <location>
        <begin position="208"/>
        <end position="230"/>
    </location>
</feature>
<keyword evidence="7" id="KW-1003">Cell membrane</keyword>
<feature type="transmembrane region" description="Helical" evidence="7">
    <location>
        <begin position="296"/>
        <end position="319"/>
    </location>
</feature>
<keyword evidence="3 7" id="KW-0812">Transmembrane</keyword>
<dbReference type="NCBIfam" id="TIGR01197">
    <property type="entry name" value="nramp"/>
    <property type="match status" value="1"/>
</dbReference>
<comment type="function">
    <text evidence="7">H(+)-stimulated, divalent metal cation uptake system.</text>
</comment>
<comment type="subcellular location">
    <subcellularLocation>
        <location evidence="7">Cell membrane</location>
        <topology evidence="7">Multi-pass membrane protein</topology>
    </subcellularLocation>
    <subcellularLocation>
        <location evidence="1">Membrane</location>
        <topology evidence="1">Multi-pass membrane protein</topology>
    </subcellularLocation>
</comment>
<keyword evidence="7" id="KW-0406">Ion transport</keyword>
<feature type="transmembrane region" description="Helical" evidence="7">
    <location>
        <begin position="59"/>
        <end position="80"/>
    </location>
</feature>
<feature type="transmembrane region" description="Helical" evidence="7">
    <location>
        <begin position="124"/>
        <end position="154"/>
    </location>
</feature>
<protein>
    <recommendedName>
        <fullName evidence="7">Divalent metal cation transporter MntH</fullName>
    </recommendedName>
</protein>
<feature type="transmembrane region" description="Helical" evidence="7">
    <location>
        <begin position="363"/>
        <end position="385"/>
    </location>
</feature>
<keyword evidence="6 7" id="KW-0472">Membrane</keyword>